<dbReference type="GO" id="GO:0098855">
    <property type="term" value="C:HCN channel complex"/>
    <property type="evidence" value="ECO:0007669"/>
    <property type="project" value="TreeGrafter"/>
</dbReference>
<keyword evidence="1" id="KW-0812">Transmembrane</keyword>
<dbReference type="InterPro" id="IPR018490">
    <property type="entry name" value="cNMP-bd_dom_sf"/>
</dbReference>
<evidence type="ECO:0000313" key="3">
    <source>
        <dbReference type="Proteomes" id="UP000504615"/>
    </source>
</evidence>
<dbReference type="Proteomes" id="UP000504615">
    <property type="component" value="Unplaced"/>
</dbReference>
<dbReference type="PANTHER" id="PTHR45689">
    <property type="entry name" value="I[[H]] CHANNEL, ISOFORM E"/>
    <property type="match status" value="1"/>
</dbReference>
<name>A0A8N1S497_9HYME</name>
<feature type="transmembrane region" description="Helical" evidence="1">
    <location>
        <begin position="143"/>
        <end position="161"/>
    </location>
</feature>
<sequence>MIIRDTNSFIKRVTLREHLCDLPRTSGSNLPKLPPNARFYSRWSRNLQKLILASNRHPLTRLIFRSQAAVAFEKRKHSRSTYRWVIHPSINFFFIPLNIQSKKYIYLNRRYVKGYFFIDIISSIPYAWFYPIRILPPNLDSNSALLILEFLHILKIMRIPTVQQNIQRINTNFEIPQIQQTTIWLIILTILIFHWSSCISYVFPYIVMHVQGKKIEDSNIYYISTKLYDKPDWEVYLVFIHIGVSNLIGSNFIEFESFNILDTIIRYILLLLGKGYMIYLIVTILQFMESSAKPKLKYQRIIHEIKEYIRQKNLPPYLQHKLISYYEYQYQGSFFKENIIFDILSDHLNQEILFYSTQRLLDIPIFYNLPRNVFGELINSLKPIIYLKEDVIYKAGTEDDCMYIISSGTVVLITFSGKEICHLYDGDFFGERSLIYPHQHREESVIALEICELFRLYRRDFKRLLATNLEFCHTLEYITQERSQRIKKLEEKNPSETI</sequence>
<dbReference type="CDD" id="cd00038">
    <property type="entry name" value="CAP_ED"/>
    <property type="match status" value="1"/>
</dbReference>
<proteinExistence type="predicted"/>
<dbReference type="AlphaFoldDB" id="A0A8N1S497"/>
<feature type="transmembrane region" description="Helical" evidence="1">
    <location>
        <begin position="235"/>
        <end position="255"/>
    </location>
</feature>
<feature type="domain" description="Cyclic nucleotide-binding" evidence="2">
    <location>
        <begin position="365"/>
        <end position="465"/>
    </location>
</feature>
<dbReference type="Pfam" id="PF00027">
    <property type="entry name" value="cNMP_binding"/>
    <property type="match status" value="1"/>
</dbReference>
<dbReference type="InterPro" id="IPR000595">
    <property type="entry name" value="cNMP-bd_dom"/>
</dbReference>
<organism evidence="3 4">
    <name type="scientific">Pogonomyrmex barbatus</name>
    <name type="common">red harvester ant</name>
    <dbReference type="NCBI Taxonomy" id="144034"/>
    <lineage>
        <taxon>Eukaryota</taxon>
        <taxon>Metazoa</taxon>
        <taxon>Ecdysozoa</taxon>
        <taxon>Arthropoda</taxon>
        <taxon>Hexapoda</taxon>
        <taxon>Insecta</taxon>
        <taxon>Pterygota</taxon>
        <taxon>Neoptera</taxon>
        <taxon>Endopterygota</taxon>
        <taxon>Hymenoptera</taxon>
        <taxon>Apocrita</taxon>
        <taxon>Aculeata</taxon>
        <taxon>Formicoidea</taxon>
        <taxon>Formicidae</taxon>
        <taxon>Myrmicinae</taxon>
        <taxon>Pogonomyrmex</taxon>
    </lineage>
</organism>
<feature type="transmembrane region" description="Helical" evidence="1">
    <location>
        <begin position="111"/>
        <end position="131"/>
    </location>
</feature>
<dbReference type="PANTHER" id="PTHR45689:SF14">
    <property type="entry name" value="CYCLIC NUCLEOTIDE-GATED CATION CHANNEL SUBUNIT A-LIKE PROTEIN"/>
    <property type="match status" value="1"/>
</dbReference>
<dbReference type="PROSITE" id="PS50042">
    <property type="entry name" value="CNMP_BINDING_3"/>
    <property type="match status" value="1"/>
</dbReference>
<dbReference type="Gene3D" id="1.10.287.70">
    <property type="match status" value="1"/>
</dbReference>
<dbReference type="InterPro" id="IPR051413">
    <property type="entry name" value="K/Na_HCN_channel"/>
</dbReference>
<keyword evidence="3" id="KW-1185">Reference proteome</keyword>
<dbReference type="SMART" id="SM00100">
    <property type="entry name" value="cNMP"/>
    <property type="match status" value="1"/>
</dbReference>
<reference evidence="4" key="1">
    <citation type="submission" date="2025-08" db="UniProtKB">
        <authorList>
            <consortium name="RefSeq"/>
        </authorList>
    </citation>
    <scope>IDENTIFICATION</scope>
</reference>
<accession>A0A8N1S497</accession>
<dbReference type="RefSeq" id="XP_025073630.1">
    <property type="nucleotide sequence ID" value="XM_025217845.1"/>
</dbReference>
<evidence type="ECO:0000256" key="1">
    <source>
        <dbReference type="SAM" id="Phobius"/>
    </source>
</evidence>
<keyword evidence="1" id="KW-1133">Transmembrane helix</keyword>
<dbReference type="GO" id="GO:0005249">
    <property type="term" value="F:voltage-gated potassium channel activity"/>
    <property type="evidence" value="ECO:0007669"/>
    <property type="project" value="TreeGrafter"/>
</dbReference>
<dbReference type="GO" id="GO:0035725">
    <property type="term" value="P:sodium ion transmembrane transport"/>
    <property type="evidence" value="ECO:0007669"/>
    <property type="project" value="TreeGrafter"/>
</dbReference>
<dbReference type="OrthoDB" id="2021138at2759"/>
<evidence type="ECO:0000313" key="4">
    <source>
        <dbReference type="RefSeq" id="XP_025073630.1"/>
    </source>
</evidence>
<dbReference type="GO" id="GO:0003254">
    <property type="term" value="P:regulation of membrane depolarization"/>
    <property type="evidence" value="ECO:0007669"/>
    <property type="project" value="TreeGrafter"/>
</dbReference>
<dbReference type="InterPro" id="IPR014710">
    <property type="entry name" value="RmlC-like_jellyroll"/>
</dbReference>
<dbReference type="Gene3D" id="1.10.287.630">
    <property type="entry name" value="Helix hairpin bin"/>
    <property type="match status" value="1"/>
</dbReference>
<dbReference type="Gene3D" id="2.60.120.10">
    <property type="entry name" value="Jelly Rolls"/>
    <property type="match status" value="1"/>
</dbReference>
<keyword evidence="1" id="KW-0472">Membrane</keyword>
<evidence type="ECO:0000259" key="2">
    <source>
        <dbReference type="PROSITE" id="PS50042"/>
    </source>
</evidence>
<feature type="transmembrane region" description="Helical" evidence="1">
    <location>
        <begin position="182"/>
        <end position="203"/>
    </location>
</feature>
<dbReference type="GeneID" id="105425488"/>
<protein>
    <submittedName>
        <fullName evidence="4">Potassium/sodium hyperpolarization-activated cyclic nucleotide-gated channel 2-like</fullName>
    </submittedName>
</protein>
<dbReference type="SUPFAM" id="SSF51206">
    <property type="entry name" value="cAMP-binding domain-like"/>
    <property type="match status" value="1"/>
</dbReference>
<feature type="transmembrane region" description="Helical" evidence="1">
    <location>
        <begin position="267"/>
        <end position="288"/>
    </location>
</feature>
<gene>
    <name evidence="4" type="primary">LOC105425488</name>
</gene>